<comment type="catalytic activity">
    <reaction evidence="13 14">
        <text>di-trans,octa-cis-undecaprenyl diphosphate + H2O = di-trans,octa-cis-undecaprenyl phosphate + phosphate + H(+)</text>
        <dbReference type="Rhea" id="RHEA:28094"/>
        <dbReference type="ChEBI" id="CHEBI:15377"/>
        <dbReference type="ChEBI" id="CHEBI:15378"/>
        <dbReference type="ChEBI" id="CHEBI:43474"/>
        <dbReference type="ChEBI" id="CHEBI:58405"/>
        <dbReference type="ChEBI" id="CHEBI:60392"/>
        <dbReference type="EC" id="3.6.1.27"/>
    </reaction>
</comment>
<organism evidence="15 16">
    <name type="scientific">Candidatus Staskawiczbacteria bacterium RIFCSPHIGHO2_01_FULL_36_16</name>
    <dbReference type="NCBI Taxonomy" id="1802200"/>
    <lineage>
        <taxon>Bacteria</taxon>
        <taxon>Candidatus Staskawicziibacteriota</taxon>
    </lineage>
</organism>
<evidence type="ECO:0000256" key="4">
    <source>
        <dbReference type="ARBA" id="ARBA00021581"/>
    </source>
</evidence>
<feature type="transmembrane region" description="Helical" evidence="14">
    <location>
        <begin position="99"/>
        <end position="124"/>
    </location>
</feature>
<evidence type="ECO:0000256" key="3">
    <source>
        <dbReference type="ARBA" id="ARBA00012374"/>
    </source>
</evidence>
<dbReference type="PANTHER" id="PTHR30622:SF2">
    <property type="entry name" value="UNDECAPRENYL-DIPHOSPHATASE"/>
    <property type="match status" value="1"/>
</dbReference>
<evidence type="ECO:0000313" key="16">
    <source>
        <dbReference type="Proteomes" id="UP000177190"/>
    </source>
</evidence>
<feature type="transmembrane region" description="Helical" evidence="14">
    <location>
        <begin position="174"/>
        <end position="194"/>
    </location>
</feature>
<comment type="function">
    <text evidence="14">Catalyzes the dephosphorylation of undecaprenyl diphosphate (UPP). Confers resistance to bacitracin.</text>
</comment>
<evidence type="ECO:0000256" key="9">
    <source>
        <dbReference type="ARBA" id="ARBA00023136"/>
    </source>
</evidence>
<name>A0A1G2HSV4_9BACT</name>
<feature type="transmembrane region" description="Helical" evidence="14">
    <location>
        <begin position="136"/>
        <end position="154"/>
    </location>
</feature>
<evidence type="ECO:0000256" key="14">
    <source>
        <dbReference type="HAMAP-Rule" id="MF_01006"/>
    </source>
</evidence>
<dbReference type="PANTHER" id="PTHR30622">
    <property type="entry name" value="UNDECAPRENYL-DIPHOSPHATASE"/>
    <property type="match status" value="1"/>
</dbReference>
<dbReference type="Proteomes" id="UP000177190">
    <property type="component" value="Unassembled WGS sequence"/>
</dbReference>
<dbReference type="EC" id="3.6.1.27" evidence="3 14"/>
<keyword evidence="14" id="KW-0961">Cell wall biogenesis/degradation</keyword>
<evidence type="ECO:0000256" key="12">
    <source>
        <dbReference type="ARBA" id="ARBA00032932"/>
    </source>
</evidence>
<evidence type="ECO:0000256" key="11">
    <source>
        <dbReference type="ARBA" id="ARBA00032707"/>
    </source>
</evidence>
<dbReference type="STRING" id="1802200.A2812_01660"/>
<keyword evidence="6 14" id="KW-0812">Transmembrane</keyword>
<accession>A0A1G2HSV4</accession>
<keyword evidence="10 14" id="KW-0046">Antibiotic resistance</keyword>
<evidence type="ECO:0000256" key="8">
    <source>
        <dbReference type="ARBA" id="ARBA00022989"/>
    </source>
</evidence>
<dbReference type="HAMAP" id="MF_01006">
    <property type="entry name" value="Undec_diphosphatase"/>
    <property type="match status" value="1"/>
</dbReference>
<keyword evidence="7 14" id="KW-0378">Hydrolase</keyword>
<comment type="subcellular location">
    <subcellularLocation>
        <location evidence="1 14">Cell membrane</location>
        <topology evidence="1 14">Multi-pass membrane protein</topology>
    </subcellularLocation>
</comment>
<gene>
    <name evidence="14" type="primary">uppP</name>
    <name evidence="15" type="ORF">A2812_01660</name>
</gene>
<dbReference type="GO" id="GO:0050380">
    <property type="term" value="F:undecaprenyl-diphosphatase activity"/>
    <property type="evidence" value="ECO:0007669"/>
    <property type="project" value="UniProtKB-UniRule"/>
</dbReference>
<feature type="transmembrane region" description="Helical" evidence="14">
    <location>
        <begin position="206"/>
        <end position="224"/>
    </location>
</feature>
<comment type="similarity">
    <text evidence="2 14">Belongs to the UppP family.</text>
</comment>
<dbReference type="AlphaFoldDB" id="A0A1G2HSV4"/>
<keyword evidence="14" id="KW-0573">Peptidoglycan synthesis</keyword>
<evidence type="ECO:0000256" key="2">
    <source>
        <dbReference type="ARBA" id="ARBA00010621"/>
    </source>
</evidence>
<dbReference type="EMBL" id="MHOM01000017">
    <property type="protein sequence ID" value="OGZ64968.1"/>
    <property type="molecule type" value="Genomic_DNA"/>
</dbReference>
<evidence type="ECO:0000256" key="5">
    <source>
        <dbReference type="ARBA" id="ARBA00022475"/>
    </source>
</evidence>
<feature type="transmembrane region" description="Helical" evidence="14">
    <location>
        <begin position="38"/>
        <end position="56"/>
    </location>
</feature>
<dbReference type="GO" id="GO:0005886">
    <property type="term" value="C:plasma membrane"/>
    <property type="evidence" value="ECO:0007669"/>
    <property type="project" value="UniProtKB-SubCell"/>
</dbReference>
<protein>
    <recommendedName>
        <fullName evidence="4 14">Undecaprenyl-diphosphatase</fullName>
        <ecNumber evidence="3 14">3.6.1.27</ecNumber>
    </recommendedName>
    <alternativeName>
        <fullName evidence="12 14">Bacitracin resistance protein</fullName>
    </alternativeName>
    <alternativeName>
        <fullName evidence="11 14">Undecaprenyl pyrophosphate phosphatase</fullName>
    </alternativeName>
</protein>
<comment type="miscellaneous">
    <text evidence="14">Bacitracin is thought to be involved in the inhibition of peptidoglycan synthesis by sequestering undecaprenyl diphosphate, thereby reducing the pool of lipid carrier available.</text>
</comment>
<keyword evidence="5 14" id="KW-1003">Cell membrane</keyword>
<evidence type="ECO:0000256" key="6">
    <source>
        <dbReference type="ARBA" id="ARBA00022692"/>
    </source>
</evidence>
<reference evidence="15 16" key="1">
    <citation type="journal article" date="2016" name="Nat. Commun.">
        <title>Thousands of microbial genomes shed light on interconnected biogeochemical processes in an aquifer system.</title>
        <authorList>
            <person name="Anantharaman K."/>
            <person name="Brown C.T."/>
            <person name="Hug L.A."/>
            <person name="Sharon I."/>
            <person name="Castelle C.J."/>
            <person name="Probst A.J."/>
            <person name="Thomas B.C."/>
            <person name="Singh A."/>
            <person name="Wilkins M.J."/>
            <person name="Karaoz U."/>
            <person name="Brodie E.L."/>
            <person name="Williams K.H."/>
            <person name="Hubbard S.S."/>
            <person name="Banfield J.F."/>
        </authorList>
    </citation>
    <scope>NUCLEOTIDE SEQUENCE [LARGE SCALE GENOMIC DNA]</scope>
</reference>
<feature type="transmembrane region" description="Helical" evidence="14">
    <location>
        <begin position="236"/>
        <end position="253"/>
    </location>
</feature>
<dbReference type="GO" id="GO:0071555">
    <property type="term" value="P:cell wall organization"/>
    <property type="evidence" value="ECO:0007669"/>
    <property type="project" value="UniProtKB-KW"/>
</dbReference>
<evidence type="ECO:0000256" key="10">
    <source>
        <dbReference type="ARBA" id="ARBA00023251"/>
    </source>
</evidence>
<keyword evidence="14" id="KW-0133">Cell shape</keyword>
<dbReference type="GO" id="GO:0009252">
    <property type="term" value="P:peptidoglycan biosynthetic process"/>
    <property type="evidence" value="ECO:0007669"/>
    <property type="project" value="UniProtKB-KW"/>
</dbReference>
<proteinExistence type="inferred from homology"/>
<dbReference type="GO" id="GO:0008360">
    <property type="term" value="P:regulation of cell shape"/>
    <property type="evidence" value="ECO:0007669"/>
    <property type="project" value="UniProtKB-KW"/>
</dbReference>
<sequence>MQSIILGAVQGLTEFLPVSSSGHLALFQHFFSFSTPPIFFDTIAHLGTLLAVVFYLKKEIIHIFKTLKEKQTIKLVLLIIIASLPAVIAGLLLKDKMEGIFSSLYLVGVSFIITSVILFCTKFFKSDKKDISRLNWFDALFIGVFQAFAILPGISRSGSTISASIFRSLKREDAFKFSFLMSIPVIFGAFLLQFTEQNFNLFNGGMLTNLTGFLFSAVFGFLSLKIIERVLIKGKLHYFAAYCFVLGVLILIFM</sequence>
<comment type="caution">
    <text evidence="15">The sequence shown here is derived from an EMBL/GenBank/DDBJ whole genome shotgun (WGS) entry which is preliminary data.</text>
</comment>
<dbReference type="InterPro" id="IPR003824">
    <property type="entry name" value="UppP"/>
</dbReference>
<evidence type="ECO:0000313" key="15">
    <source>
        <dbReference type="EMBL" id="OGZ64968.1"/>
    </source>
</evidence>
<evidence type="ECO:0000256" key="1">
    <source>
        <dbReference type="ARBA" id="ARBA00004651"/>
    </source>
</evidence>
<dbReference type="GO" id="GO:0046677">
    <property type="term" value="P:response to antibiotic"/>
    <property type="evidence" value="ECO:0007669"/>
    <property type="project" value="UniProtKB-UniRule"/>
</dbReference>
<keyword evidence="9 14" id="KW-0472">Membrane</keyword>
<keyword evidence="8 14" id="KW-1133">Transmembrane helix</keyword>
<evidence type="ECO:0000256" key="7">
    <source>
        <dbReference type="ARBA" id="ARBA00022801"/>
    </source>
</evidence>
<feature type="transmembrane region" description="Helical" evidence="14">
    <location>
        <begin position="76"/>
        <end position="93"/>
    </location>
</feature>
<evidence type="ECO:0000256" key="13">
    <source>
        <dbReference type="ARBA" id="ARBA00047594"/>
    </source>
</evidence>
<dbReference type="Pfam" id="PF02673">
    <property type="entry name" value="BacA"/>
    <property type="match status" value="1"/>
</dbReference>